<dbReference type="Proteomes" id="UP000007490">
    <property type="component" value="Chromosome"/>
</dbReference>
<accession>F0T5W4</accession>
<dbReference type="KEGG" id="mel:Metbo_1112"/>
<keyword evidence="4" id="KW-1185">Reference proteome</keyword>
<dbReference type="Pfam" id="PF18862">
    <property type="entry name" value="ApeA_NTD1"/>
    <property type="match status" value="1"/>
</dbReference>
<name>F0T5W4_METLA</name>
<proteinExistence type="predicted"/>
<dbReference type="InterPro" id="IPR041223">
    <property type="entry name" value="ApeA_NTD"/>
</dbReference>
<dbReference type="InterPro" id="IPR041229">
    <property type="entry name" value="HEPN_Apea"/>
</dbReference>
<dbReference type="eggNOG" id="arCOG09518">
    <property type="taxonomic scope" value="Archaea"/>
</dbReference>
<sequence>MEKFEERGVFWVPEKNVKLSGVLRFDPQEKIELEIFGSKGETNYPLFSGKIHHEIMLGVISGRNVTLYHCHQIKGQIKDNEFMTLIFDINTIFLGYHFKNKKDICFNSLDIEYSYLEDWVDRTGFNVYPILNSKRYIEEYTTTYKYPQNVHAKLDNFQIQIRFRFQPLQYKYKIDLKQDTYLEIIPNEVIHFKEYKQKILDNIQNFLTLGISEPLFPINITGKIKKNNVKNDDKYPNYTNIEIFYRTITAHFPKKQMNTWDMFFSLEDINFNECLNNWFRKYENLKPVIQLYFGILNNPSHLENNFINLAQAIESYHRRTFQGKYMPTKEYKKLSKILKEKIPEKIAKDHKNSLKSKIDFGNEFSLQTRLYEIFEKYEDVLKININNQDEFIKDVKNTRNFLTHYNKNLEIKAKTKNEDLFDLIQKLKFMLEVCFLFELGINSTKIMKLVSQDKRYQTKYQFYD</sequence>
<dbReference type="OrthoDB" id="340705at2157"/>
<organism evidence="3 4">
    <name type="scientific">Methanobacterium lacus (strain AL-21)</name>
    <dbReference type="NCBI Taxonomy" id="877455"/>
    <lineage>
        <taxon>Archaea</taxon>
        <taxon>Methanobacteriati</taxon>
        <taxon>Methanobacteriota</taxon>
        <taxon>Methanomada group</taxon>
        <taxon>Methanobacteria</taxon>
        <taxon>Methanobacteriales</taxon>
        <taxon>Methanobacteriaceae</taxon>
        <taxon>Methanobacterium</taxon>
    </lineage>
</organism>
<dbReference type="HOGENOM" id="CLU_039923_0_0_2"/>
<dbReference type="EMBL" id="CP002551">
    <property type="protein sequence ID" value="ADZ09357.1"/>
    <property type="molecule type" value="Genomic_DNA"/>
</dbReference>
<feature type="domain" description="ApeA N-terminal" evidence="2">
    <location>
        <begin position="6"/>
        <end position="278"/>
    </location>
</feature>
<protein>
    <submittedName>
        <fullName evidence="3">Uncharacterized protein</fullName>
    </submittedName>
</protein>
<evidence type="ECO:0000313" key="4">
    <source>
        <dbReference type="Proteomes" id="UP000007490"/>
    </source>
</evidence>
<dbReference type="AlphaFoldDB" id="F0T5W4"/>
<dbReference type="Pfam" id="PF18739">
    <property type="entry name" value="HEPN_Apea"/>
    <property type="match status" value="1"/>
</dbReference>
<dbReference type="RefSeq" id="WP_013644708.1">
    <property type="nucleotide sequence ID" value="NC_015216.1"/>
</dbReference>
<evidence type="ECO:0000259" key="2">
    <source>
        <dbReference type="Pfam" id="PF18862"/>
    </source>
</evidence>
<feature type="domain" description="Apea-like HEPN" evidence="1">
    <location>
        <begin position="307"/>
        <end position="444"/>
    </location>
</feature>
<reference evidence="4" key="1">
    <citation type="submission" date="2011-02" db="EMBL/GenBank/DDBJ databases">
        <title>Complete sequence of Methanobacterium sp. AL-21.</title>
        <authorList>
            <consortium name="US DOE Joint Genome Institute"/>
            <person name="Lucas S."/>
            <person name="Copeland A."/>
            <person name="Lapidus A."/>
            <person name="Cheng J.-F."/>
            <person name="Goodwin L."/>
            <person name="Pitluck S."/>
            <person name="Chertkov O."/>
            <person name="Detter J.C."/>
            <person name="Han C."/>
            <person name="Tapia R."/>
            <person name="Land M."/>
            <person name="Hauser L."/>
            <person name="Kyrpides N."/>
            <person name="Ivanova N."/>
            <person name="Mikhailova N."/>
            <person name="Pagani I."/>
            <person name="Cadillo-Quiroz H."/>
            <person name="Imachi H."/>
            <person name="Zinder S."/>
            <person name="Liu W."/>
            <person name="Woyke T."/>
        </authorList>
    </citation>
    <scope>NUCLEOTIDE SEQUENCE [LARGE SCALE GENOMIC DNA]</scope>
    <source>
        <strain evidence="4">AL-21</strain>
    </source>
</reference>
<evidence type="ECO:0000259" key="1">
    <source>
        <dbReference type="Pfam" id="PF18739"/>
    </source>
</evidence>
<dbReference type="GeneID" id="10277562"/>
<reference evidence="3 4" key="2">
    <citation type="journal article" date="2014" name="Int. J. Syst. Evol. Microbiol.">
        <title>Methanobacterium paludis sp. nov. and a novel strain of Methanobacterium lacus isolated from northern peatlands.</title>
        <authorList>
            <person name="Cadillo-Quiroz H."/>
            <person name="Brauer S.L."/>
            <person name="Goodson N."/>
            <person name="Yavitt J.B."/>
            <person name="Zinder S.H."/>
        </authorList>
    </citation>
    <scope>NUCLEOTIDE SEQUENCE [LARGE SCALE GENOMIC DNA]</scope>
    <source>
        <strain evidence="3 4">AL-21</strain>
    </source>
</reference>
<evidence type="ECO:0000313" key="3">
    <source>
        <dbReference type="EMBL" id="ADZ09357.1"/>
    </source>
</evidence>
<dbReference type="STRING" id="877455.Metbo_1112"/>
<gene>
    <name evidence="3" type="ordered locus">Metbo_1112</name>
</gene>